<sequence length="360" mass="39933">ALSGSLAQSMGRFEQARTHLLAAWYAGIDLNEWQVLPALAHTLRYADSQHPDRALLESALATSALSPMTRAALHFALGKLHDDCGEPAQAVTHWRGAHAATSEVTRWDAARWQQRVQLAQRVQPIAPSAPVAYAPVLIVGMPRSGTTVLAEQLACSATLTNRGEMPFLLHVHEQLAGQTWQAQECATGRALWMAHLRQDDIPAKSHYIDKNPLNLLALETAFALCAETRVIWCHRDRADNALSLWSQSFAHADYLFSHRFEDIARVQDDCTLLRQHAHARWPDRVIDLDYAQLVQTPEATLRNIFAHLGIDPPAGVATTTQSAIGSASLWQARQPVHARSLGRARDYHAWIPELDGFLDC</sequence>
<name>T1DAP9_9ZZZZ</name>
<dbReference type="Gene3D" id="3.40.50.300">
    <property type="entry name" value="P-loop containing nucleotide triphosphate hydrolases"/>
    <property type="match status" value="1"/>
</dbReference>
<organism evidence="1">
    <name type="scientific">mine drainage metagenome</name>
    <dbReference type="NCBI Taxonomy" id="410659"/>
    <lineage>
        <taxon>unclassified sequences</taxon>
        <taxon>metagenomes</taxon>
        <taxon>ecological metagenomes</taxon>
    </lineage>
</organism>
<comment type="caution">
    <text evidence="1">The sequence shown here is derived from an EMBL/GenBank/DDBJ whole genome shotgun (WGS) entry which is preliminary data.</text>
</comment>
<keyword evidence="1" id="KW-0808">Transferase</keyword>
<proteinExistence type="predicted"/>
<dbReference type="InterPro" id="IPR052736">
    <property type="entry name" value="Stf3_sulfotransferase"/>
</dbReference>
<accession>T1DAP9</accession>
<reference evidence="1" key="1">
    <citation type="submission" date="2013-08" db="EMBL/GenBank/DDBJ databases">
        <authorList>
            <person name="Mendez C."/>
            <person name="Richter M."/>
            <person name="Ferrer M."/>
            <person name="Sanchez J."/>
        </authorList>
    </citation>
    <scope>NUCLEOTIDE SEQUENCE</scope>
</reference>
<dbReference type="SUPFAM" id="SSF52540">
    <property type="entry name" value="P-loop containing nucleoside triphosphate hydrolases"/>
    <property type="match status" value="1"/>
</dbReference>
<evidence type="ECO:0000313" key="1">
    <source>
        <dbReference type="EMBL" id="EQD78519.1"/>
    </source>
</evidence>
<dbReference type="AlphaFoldDB" id="T1DAP9"/>
<dbReference type="PANTHER" id="PTHR36451">
    <property type="entry name" value="PAPS-DEPENDENT SULFOTRANSFERASE STF3"/>
    <property type="match status" value="1"/>
</dbReference>
<protein>
    <submittedName>
        <fullName evidence="1">TPR domain/sulfotransferase domain protein</fullName>
    </submittedName>
</protein>
<feature type="non-terminal residue" evidence="1">
    <location>
        <position position="1"/>
    </location>
</feature>
<dbReference type="EMBL" id="AUZY01000506">
    <property type="protein sequence ID" value="EQD78519.1"/>
    <property type="molecule type" value="Genomic_DNA"/>
</dbReference>
<reference evidence="1" key="2">
    <citation type="journal article" date="2014" name="ISME J.">
        <title>Microbial stratification in low pH oxic and suboxic macroscopic growths along an acid mine drainage.</title>
        <authorList>
            <person name="Mendez-Garcia C."/>
            <person name="Mesa V."/>
            <person name="Sprenger R.R."/>
            <person name="Richter M."/>
            <person name="Diez M.S."/>
            <person name="Solano J."/>
            <person name="Bargiela R."/>
            <person name="Golyshina O.V."/>
            <person name="Manteca A."/>
            <person name="Ramos J.L."/>
            <person name="Gallego J.R."/>
            <person name="Llorente I."/>
            <person name="Martins Dos Santos V.A."/>
            <person name="Jensen O.N."/>
            <person name="Pelaez A.I."/>
            <person name="Sanchez J."/>
            <person name="Ferrer M."/>
        </authorList>
    </citation>
    <scope>NUCLEOTIDE SEQUENCE</scope>
</reference>
<gene>
    <name evidence="1" type="ORF">B1B_00683</name>
</gene>
<dbReference type="Pfam" id="PF13469">
    <property type="entry name" value="Sulfotransfer_3"/>
    <property type="match status" value="1"/>
</dbReference>
<dbReference type="PANTHER" id="PTHR36451:SF1">
    <property type="entry name" value="OMEGA-HYDROXY-BETA-DIHYDROMENAQUINONE-9 SULFOTRANSFERASE STF3"/>
    <property type="match status" value="1"/>
</dbReference>
<dbReference type="InterPro" id="IPR027417">
    <property type="entry name" value="P-loop_NTPase"/>
</dbReference>
<dbReference type="GO" id="GO:0016740">
    <property type="term" value="F:transferase activity"/>
    <property type="evidence" value="ECO:0007669"/>
    <property type="project" value="UniProtKB-KW"/>
</dbReference>